<gene>
    <name evidence="4" type="ORF">EV193_104534</name>
</gene>
<feature type="compositionally biased region" description="Pro residues" evidence="1">
    <location>
        <begin position="55"/>
        <end position="67"/>
    </location>
</feature>
<dbReference type="PANTHER" id="PTHR31157">
    <property type="entry name" value="SCP DOMAIN-CONTAINING PROTEIN"/>
    <property type="match status" value="1"/>
</dbReference>
<feature type="domain" description="SCP" evidence="3">
    <location>
        <begin position="122"/>
        <end position="234"/>
    </location>
</feature>
<sequence>MSGLRPRHASTIAVLIAALGGAAVAATATAVSGPARPVAVAGIATPDQIVVTTPRPSPRQADPPPTPATTALPTTTSQPTTSAPPPPSTTTPTLTTTTGTPPPTTTATKPPPGPTGIAAQVLDLVNAERSRAGCAAARLESRLVDAAAGHSGDMARRGYLSHTTPEGVTFDVRIRQAGYPKPGAENIARGQRTAEQVMNSWMNSPGHRRNILDCSLIAMGIALDTNGFYWTQTFGR</sequence>
<dbReference type="Gene3D" id="3.40.33.10">
    <property type="entry name" value="CAP"/>
    <property type="match status" value="1"/>
</dbReference>
<evidence type="ECO:0000256" key="1">
    <source>
        <dbReference type="SAM" id="MobiDB-lite"/>
    </source>
</evidence>
<reference evidence="4 5" key="1">
    <citation type="submission" date="2019-02" db="EMBL/GenBank/DDBJ databases">
        <title>Genomic Encyclopedia of Type Strains, Phase IV (KMG-IV): sequencing the most valuable type-strain genomes for metagenomic binning, comparative biology and taxonomic classification.</title>
        <authorList>
            <person name="Goeker M."/>
        </authorList>
    </citation>
    <scope>NUCLEOTIDE SEQUENCE [LARGE SCALE GENOMIC DNA]</scope>
    <source>
        <strain evidence="4 5">DSM 101727</strain>
    </source>
</reference>
<protein>
    <submittedName>
        <fullName evidence="4">Uncharacterized protein YkwD</fullName>
    </submittedName>
</protein>
<comment type="caution">
    <text evidence="4">The sequence shown here is derived from an EMBL/GenBank/DDBJ whole genome shotgun (WGS) entry which is preliminary data.</text>
</comment>
<dbReference type="PANTHER" id="PTHR31157:SF1">
    <property type="entry name" value="SCP DOMAIN-CONTAINING PROTEIN"/>
    <property type="match status" value="1"/>
</dbReference>
<dbReference type="Proteomes" id="UP000294257">
    <property type="component" value="Unassembled WGS sequence"/>
</dbReference>
<dbReference type="SUPFAM" id="SSF55797">
    <property type="entry name" value="PR-1-like"/>
    <property type="match status" value="1"/>
</dbReference>
<dbReference type="RefSeq" id="WP_130344867.1">
    <property type="nucleotide sequence ID" value="NZ_SGWQ01000004.1"/>
</dbReference>
<dbReference type="InterPro" id="IPR014044">
    <property type="entry name" value="CAP_dom"/>
</dbReference>
<keyword evidence="5" id="KW-1185">Reference proteome</keyword>
<feature type="region of interest" description="Disordered" evidence="1">
    <location>
        <begin position="49"/>
        <end position="117"/>
    </location>
</feature>
<feature type="compositionally biased region" description="Pro residues" evidence="1">
    <location>
        <begin position="100"/>
        <end position="114"/>
    </location>
</feature>
<dbReference type="InterPro" id="IPR035940">
    <property type="entry name" value="CAP_sf"/>
</dbReference>
<feature type="signal peptide" evidence="2">
    <location>
        <begin position="1"/>
        <end position="25"/>
    </location>
</feature>
<dbReference type="EMBL" id="SGWQ01000004">
    <property type="protein sequence ID" value="RZS39317.1"/>
    <property type="molecule type" value="Genomic_DNA"/>
</dbReference>
<evidence type="ECO:0000313" key="5">
    <source>
        <dbReference type="Proteomes" id="UP000294257"/>
    </source>
</evidence>
<dbReference type="OrthoDB" id="8611574at2"/>
<keyword evidence="2" id="KW-0732">Signal</keyword>
<evidence type="ECO:0000259" key="3">
    <source>
        <dbReference type="Pfam" id="PF00188"/>
    </source>
</evidence>
<feature type="chain" id="PRO_5020277342" evidence="2">
    <location>
        <begin position="26"/>
        <end position="236"/>
    </location>
</feature>
<evidence type="ECO:0000256" key="2">
    <source>
        <dbReference type="SAM" id="SignalP"/>
    </source>
</evidence>
<proteinExistence type="predicted"/>
<dbReference type="Pfam" id="PF00188">
    <property type="entry name" value="CAP"/>
    <property type="match status" value="1"/>
</dbReference>
<name>A0A4Q7KS37_9PSEU</name>
<feature type="compositionally biased region" description="Low complexity" evidence="1">
    <location>
        <begin position="68"/>
        <end position="81"/>
    </location>
</feature>
<dbReference type="AlphaFoldDB" id="A0A4Q7KS37"/>
<dbReference type="CDD" id="cd05379">
    <property type="entry name" value="CAP_bacterial"/>
    <property type="match status" value="1"/>
</dbReference>
<organism evidence="4 5">
    <name type="scientific">Herbihabitans rhizosphaerae</name>
    <dbReference type="NCBI Taxonomy" id="1872711"/>
    <lineage>
        <taxon>Bacteria</taxon>
        <taxon>Bacillati</taxon>
        <taxon>Actinomycetota</taxon>
        <taxon>Actinomycetes</taxon>
        <taxon>Pseudonocardiales</taxon>
        <taxon>Pseudonocardiaceae</taxon>
        <taxon>Herbihabitans</taxon>
    </lineage>
</organism>
<feature type="compositionally biased region" description="Low complexity" evidence="1">
    <location>
        <begin position="90"/>
        <end position="99"/>
    </location>
</feature>
<accession>A0A4Q7KS37</accession>
<evidence type="ECO:0000313" key="4">
    <source>
        <dbReference type="EMBL" id="RZS39317.1"/>
    </source>
</evidence>